<dbReference type="Proteomes" id="UP000196342">
    <property type="component" value="Unassembled WGS sequence"/>
</dbReference>
<dbReference type="RefSeq" id="WP_087698459.1">
    <property type="nucleotide sequence ID" value="NZ_NHOO01000016.1"/>
</dbReference>
<keyword evidence="2" id="KW-0472">Membrane</keyword>
<dbReference type="PROSITE" id="PS51257">
    <property type="entry name" value="PROKAR_LIPOPROTEIN"/>
    <property type="match status" value="1"/>
</dbReference>
<dbReference type="InterPro" id="IPR037873">
    <property type="entry name" value="BamE-like"/>
</dbReference>
<evidence type="ECO:0000256" key="2">
    <source>
        <dbReference type="ARBA" id="ARBA00023136"/>
    </source>
</evidence>
<proteinExistence type="predicted"/>
<feature type="domain" description="Outer membrane protein assembly factor BamE" evidence="4">
    <location>
        <begin position="23"/>
        <end position="82"/>
    </location>
</feature>
<comment type="caution">
    <text evidence="5">The sequence shown here is derived from an EMBL/GenBank/DDBJ whole genome shotgun (WGS) entry which is preliminary data.</text>
</comment>
<feature type="signal peptide" evidence="3">
    <location>
        <begin position="1"/>
        <end position="17"/>
    </location>
</feature>
<evidence type="ECO:0000259" key="4">
    <source>
        <dbReference type="Pfam" id="PF04355"/>
    </source>
</evidence>
<dbReference type="Gene3D" id="3.30.1450.10">
    <property type="match status" value="1"/>
</dbReference>
<name>A0A202B5J4_CHRVL</name>
<keyword evidence="1 3" id="KW-0732">Signal</keyword>
<evidence type="ECO:0000313" key="5">
    <source>
        <dbReference type="EMBL" id="OVE46688.1"/>
    </source>
</evidence>
<dbReference type="Pfam" id="PF04355">
    <property type="entry name" value="BamE"/>
    <property type="match status" value="1"/>
</dbReference>
<keyword evidence="6" id="KW-1185">Reference proteome</keyword>
<evidence type="ECO:0000313" key="6">
    <source>
        <dbReference type="Proteomes" id="UP000196342"/>
    </source>
</evidence>
<gene>
    <name evidence="5" type="ORF">CBW21_17480</name>
</gene>
<dbReference type="GO" id="GO:0019867">
    <property type="term" value="C:outer membrane"/>
    <property type="evidence" value="ECO:0007669"/>
    <property type="project" value="InterPro"/>
</dbReference>
<dbReference type="EMBL" id="NHOO01000016">
    <property type="protein sequence ID" value="OVE46688.1"/>
    <property type="molecule type" value="Genomic_DNA"/>
</dbReference>
<reference evidence="5 6" key="1">
    <citation type="submission" date="2017-05" db="EMBL/GenBank/DDBJ databases">
        <title>Chromobacterium violaceum GHPS1 isolated from Hydrocarbon polluted soil in French Guiana display an awesome secondary metabolite arsenal and a battery of drug and heavy-metal-resistance and detoxification of xenobiotics proteins.</title>
        <authorList>
            <person name="Belbahri L."/>
        </authorList>
    </citation>
    <scope>NUCLEOTIDE SEQUENCE [LARGE SCALE GENOMIC DNA]</scope>
    <source>
        <strain evidence="5 6">GHPS1</strain>
    </source>
</reference>
<sequence>MRKLAVTTIALSLAACAGTSFKWDSARQIKPGMTTQEVTALMGTPNNVSSISGAIRYVWTDVNLLSGTTKTLAVDFVDGKVQKAPPIPDEFK</sequence>
<evidence type="ECO:0000256" key="3">
    <source>
        <dbReference type="SAM" id="SignalP"/>
    </source>
</evidence>
<accession>A0A202B5J4</accession>
<dbReference type="InterPro" id="IPR007450">
    <property type="entry name" value="BamE_dom"/>
</dbReference>
<dbReference type="AlphaFoldDB" id="A0A202B5J4"/>
<evidence type="ECO:0000256" key="1">
    <source>
        <dbReference type="ARBA" id="ARBA00022729"/>
    </source>
</evidence>
<feature type="chain" id="PRO_5012939322" description="Outer membrane protein assembly factor BamE domain-containing protein" evidence="3">
    <location>
        <begin position="18"/>
        <end position="92"/>
    </location>
</feature>
<protein>
    <recommendedName>
        <fullName evidence="4">Outer membrane protein assembly factor BamE domain-containing protein</fullName>
    </recommendedName>
</protein>
<organism evidence="5 6">
    <name type="scientific">Chromobacterium violaceum</name>
    <dbReference type="NCBI Taxonomy" id="536"/>
    <lineage>
        <taxon>Bacteria</taxon>
        <taxon>Pseudomonadati</taxon>
        <taxon>Pseudomonadota</taxon>
        <taxon>Betaproteobacteria</taxon>
        <taxon>Neisseriales</taxon>
        <taxon>Chromobacteriaceae</taxon>
        <taxon>Chromobacterium</taxon>
    </lineage>
</organism>